<dbReference type="InterPro" id="IPR001173">
    <property type="entry name" value="Glyco_trans_2-like"/>
</dbReference>
<organism evidence="3 4">
    <name type="scientific">Alteriqipengyuania lutimaris</name>
    <dbReference type="NCBI Taxonomy" id="1538146"/>
    <lineage>
        <taxon>Bacteria</taxon>
        <taxon>Pseudomonadati</taxon>
        <taxon>Pseudomonadota</taxon>
        <taxon>Alphaproteobacteria</taxon>
        <taxon>Sphingomonadales</taxon>
        <taxon>Erythrobacteraceae</taxon>
        <taxon>Alteriqipengyuania</taxon>
    </lineage>
</organism>
<sequence>MTAMAGVGHHEVRPQLSMPDFSHEGLGRGPASAEEAELAALLASPPFVGKAELMGCRGSLKRGCDFAIAIPVRNEERRLPTTLKAISAAMHGVPFTGCAVFVLNDTSDSSPELIERWALREGIPFLAVEVSFDRTICNAPHSRRLALDMAVRAAPQGALFTTDADTMVGKGWIDKGLRLLSEGYDLICEDVLLDEAELSALPAQVREVGDAERAYLGLCDRLWRYWTCGRACTLALRPSGASLAMNAASYFRLGGLPTPPVGEDRALCDAMLGAGFTVNAMENFGTRTSARLTGRALGGCGDALAERALSADPECDSRLKPVWLLHDEATLWMEIIGGASRGFHELPKTCAPMTFSAVQRELQIARKLAASYGLDDA</sequence>
<feature type="region of interest" description="Disordered" evidence="1">
    <location>
        <begin position="1"/>
        <end position="29"/>
    </location>
</feature>
<dbReference type="OrthoDB" id="114108at2"/>
<accession>A0A395LKI5</accession>
<name>A0A395LKI5_9SPHN</name>
<dbReference type="EMBL" id="QRBB01000001">
    <property type="protein sequence ID" value="RDS77452.1"/>
    <property type="molecule type" value="Genomic_DNA"/>
</dbReference>
<dbReference type="GO" id="GO:0016740">
    <property type="term" value="F:transferase activity"/>
    <property type="evidence" value="ECO:0007669"/>
    <property type="project" value="UniProtKB-KW"/>
</dbReference>
<keyword evidence="3" id="KW-0808">Transferase</keyword>
<dbReference type="Gene3D" id="3.90.550.10">
    <property type="entry name" value="Spore Coat Polysaccharide Biosynthesis Protein SpsA, Chain A"/>
    <property type="match status" value="1"/>
</dbReference>
<evidence type="ECO:0000259" key="2">
    <source>
        <dbReference type="Pfam" id="PF00535"/>
    </source>
</evidence>
<reference evidence="3 4" key="1">
    <citation type="submission" date="2018-07" db="EMBL/GenBank/DDBJ databases">
        <title>Erythrobacter nanhaiensis sp. nov., a novel member of the genus Erythrobacter isolated from the South China Sea.</title>
        <authorList>
            <person name="Chen X."/>
            <person name="Liu J."/>
        </authorList>
    </citation>
    <scope>NUCLEOTIDE SEQUENCE [LARGE SCALE GENOMIC DNA]</scope>
    <source>
        <strain evidence="3 4">S-5</strain>
    </source>
</reference>
<dbReference type="SUPFAM" id="SSF53448">
    <property type="entry name" value="Nucleotide-diphospho-sugar transferases"/>
    <property type="match status" value="1"/>
</dbReference>
<proteinExistence type="predicted"/>
<dbReference type="Proteomes" id="UP000254101">
    <property type="component" value="Unassembled WGS sequence"/>
</dbReference>
<gene>
    <name evidence="3" type="ORF">DL238_07415</name>
</gene>
<evidence type="ECO:0000313" key="3">
    <source>
        <dbReference type="EMBL" id="RDS77452.1"/>
    </source>
</evidence>
<evidence type="ECO:0000256" key="1">
    <source>
        <dbReference type="SAM" id="MobiDB-lite"/>
    </source>
</evidence>
<protein>
    <submittedName>
        <fullName evidence="3">Glycosyltransferase</fullName>
    </submittedName>
</protein>
<dbReference type="AlphaFoldDB" id="A0A395LKI5"/>
<comment type="caution">
    <text evidence="3">The sequence shown here is derived from an EMBL/GenBank/DDBJ whole genome shotgun (WGS) entry which is preliminary data.</text>
</comment>
<feature type="domain" description="Glycosyltransferase 2-like" evidence="2">
    <location>
        <begin position="68"/>
        <end position="188"/>
    </location>
</feature>
<dbReference type="Pfam" id="PF00535">
    <property type="entry name" value="Glycos_transf_2"/>
    <property type="match status" value="1"/>
</dbReference>
<evidence type="ECO:0000313" key="4">
    <source>
        <dbReference type="Proteomes" id="UP000254101"/>
    </source>
</evidence>
<keyword evidence="4" id="KW-1185">Reference proteome</keyword>
<dbReference type="InterPro" id="IPR029044">
    <property type="entry name" value="Nucleotide-diphossugar_trans"/>
</dbReference>